<feature type="region of interest" description="Disordered" evidence="1">
    <location>
        <begin position="573"/>
        <end position="621"/>
    </location>
</feature>
<feature type="compositionally biased region" description="Basic and acidic residues" evidence="1">
    <location>
        <begin position="599"/>
        <end position="613"/>
    </location>
</feature>
<dbReference type="RefSeq" id="XP_013413738.2">
    <property type="nucleotide sequence ID" value="XM_013558284.2"/>
</dbReference>
<dbReference type="AlphaFoldDB" id="A0A1S3JTT5"/>
<dbReference type="GeneID" id="106176067"/>
<evidence type="ECO:0000256" key="1">
    <source>
        <dbReference type="SAM" id="MobiDB-lite"/>
    </source>
</evidence>
<name>A0A1S3JTT5_LINAN</name>
<evidence type="ECO:0000313" key="2">
    <source>
        <dbReference type="Proteomes" id="UP000085678"/>
    </source>
</evidence>
<proteinExistence type="predicted"/>
<dbReference type="OrthoDB" id="43460at2759"/>
<sequence>MASREENDSEDEESFQDAAEAVSIPSEVNLATGIEEAAVALNLFLNNKFSEAKERMQPWADRSIYHALGYCTIMYLQAAMTFERADIDLAIETIKKSIEVCNKFRKKTSVVSAIARGAKGQKINYDNYTTEEIHAELCYAECLIQRALMTFVQDENLISFVKGALKIRACYLSYKECSKMLQNRTWNGCKEKIHFESGVRMGIGAFNLLISLLPTRVLKLLEFVGFSGNKRFGLKELELGSSYRHSLRGPLCSIILIAYHTLVTYVLGTADGDIPLAETVLTPCLQSYPRGALFLFFAGRIEEIKANLDEAILRFEESVESQMEWKQFHHLCYWELMWCHSFKCDWLMAMKYAEKLCHESRWSKATYTYQKASFLMMCADKTEETMEHINYLYGEVPRLQQRIAGKSIPIEKFAVKKAKRFIEQKNRLTLPALELIYVWNGFSIIGKRTDLVEPIISVIEATINTILESKESFQYFTDDYCLALHLKGVCLKHLGRTFQAEICFKEVCDSEKKLKCDNYLVPWAHMELALLCMQQQRPDEAKKLLDKAKHFKGYSLESRLHFRIHAANIELRSSKEDGASGPEGSVASTPEDELSMGVDELRDALPADMDKESSIPIETTL</sequence>
<dbReference type="InterPro" id="IPR019734">
    <property type="entry name" value="TPR_rpt"/>
</dbReference>
<dbReference type="Gene3D" id="1.25.40.10">
    <property type="entry name" value="Tetratricopeptide repeat domain"/>
    <property type="match status" value="1"/>
</dbReference>
<dbReference type="SUPFAM" id="SSF48452">
    <property type="entry name" value="TPR-like"/>
    <property type="match status" value="1"/>
</dbReference>
<dbReference type="PANTHER" id="PTHR31859:SF9">
    <property type="entry name" value="TETRATRICOPEPTIDE REPEAT PROTEIN 39B"/>
    <property type="match status" value="1"/>
</dbReference>
<dbReference type="Proteomes" id="UP000085678">
    <property type="component" value="Unplaced"/>
</dbReference>
<reference evidence="3" key="1">
    <citation type="submission" date="2025-08" db="UniProtKB">
        <authorList>
            <consortium name="RefSeq"/>
        </authorList>
    </citation>
    <scope>IDENTIFICATION</scope>
    <source>
        <tissue evidence="3">Gonads</tissue>
    </source>
</reference>
<accession>A0A1S3JTT5</accession>
<gene>
    <name evidence="3" type="primary">LOC106176067</name>
</gene>
<dbReference type="SMART" id="SM00028">
    <property type="entry name" value="TPR"/>
    <property type="match status" value="3"/>
</dbReference>
<evidence type="ECO:0000313" key="3">
    <source>
        <dbReference type="RefSeq" id="XP_013413738.2"/>
    </source>
</evidence>
<dbReference type="PANTHER" id="PTHR31859">
    <property type="entry name" value="TETRATRICOPEPTIDE REPEAT PROTEIN 39 FAMILY MEMBER"/>
    <property type="match status" value="1"/>
</dbReference>
<dbReference type="InterPro" id="IPR011990">
    <property type="entry name" value="TPR-like_helical_dom_sf"/>
</dbReference>
<keyword evidence="2" id="KW-1185">Reference proteome</keyword>
<protein>
    <submittedName>
        <fullName evidence="3">Tetratricopeptide repeat protein 39B isoform X2</fullName>
    </submittedName>
</protein>
<dbReference type="InterPro" id="IPR019412">
    <property type="entry name" value="IML2/TPR_39"/>
</dbReference>
<organism evidence="2 3">
    <name type="scientific">Lingula anatina</name>
    <name type="common">Brachiopod</name>
    <name type="synonym">Lingula unguis</name>
    <dbReference type="NCBI Taxonomy" id="7574"/>
    <lineage>
        <taxon>Eukaryota</taxon>
        <taxon>Metazoa</taxon>
        <taxon>Spiralia</taxon>
        <taxon>Lophotrochozoa</taxon>
        <taxon>Brachiopoda</taxon>
        <taxon>Linguliformea</taxon>
        <taxon>Lingulata</taxon>
        <taxon>Lingulida</taxon>
        <taxon>Linguloidea</taxon>
        <taxon>Lingulidae</taxon>
        <taxon>Lingula</taxon>
    </lineage>
</organism>
<dbReference type="Pfam" id="PF10300">
    <property type="entry name" value="Iml2-TPR_39"/>
    <property type="match status" value="1"/>
</dbReference>